<name>A0A9N9J9F8_9GLOM</name>
<feature type="compositionally biased region" description="Polar residues" evidence="1">
    <location>
        <begin position="142"/>
        <end position="166"/>
    </location>
</feature>
<feature type="region of interest" description="Disordered" evidence="1">
    <location>
        <begin position="136"/>
        <end position="182"/>
    </location>
</feature>
<evidence type="ECO:0000256" key="1">
    <source>
        <dbReference type="SAM" id="MobiDB-lite"/>
    </source>
</evidence>
<protein>
    <submittedName>
        <fullName evidence="2">7074_t:CDS:1</fullName>
    </submittedName>
</protein>
<feature type="region of interest" description="Disordered" evidence="1">
    <location>
        <begin position="1"/>
        <end position="28"/>
    </location>
</feature>
<accession>A0A9N9J9F8</accession>
<dbReference type="EMBL" id="CAJVPV010045894">
    <property type="protein sequence ID" value="CAG8769950.1"/>
    <property type="molecule type" value="Genomic_DNA"/>
</dbReference>
<dbReference type="AlphaFoldDB" id="A0A9N9J9F8"/>
<reference evidence="2" key="1">
    <citation type="submission" date="2021-06" db="EMBL/GenBank/DDBJ databases">
        <authorList>
            <person name="Kallberg Y."/>
            <person name="Tangrot J."/>
            <person name="Rosling A."/>
        </authorList>
    </citation>
    <scope>NUCLEOTIDE SEQUENCE</scope>
    <source>
        <strain evidence="2">CL551</strain>
    </source>
</reference>
<dbReference type="Proteomes" id="UP000789342">
    <property type="component" value="Unassembled WGS sequence"/>
</dbReference>
<sequence length="198" mass="21556">MASKSIPNADQRKISTSNPGDKSGHIPKAKLSTVASAIARFQATDKGSDKVEKAPARNFTRNVAKDKIEASKSQTPFSTAAQIAALNSRIQALDTDLDVTKTKETTNNKSLPSTVDNKSETPISNIETTLLQYKKHTRDNSDSSNQLRLSENSQSTVSTTLTTPIESTDPKFDLLNPNSKNDEATIASIERKHKEELV</sequence>
<evidence type="ECO:0000313" key="3">
    <source>
        <dbReference type="Proteomes" id="UP000789342"/>
    </source>
</evidence>
<gene>
    <name evidence="2" type="ORF">AMORRO_LOCUS16519</name>
</gene>
<feature type="region of interest" description="Disordered" evidence="1">
    <location>
        <begin position="101"/>
        <end position="123"/>
    </location>
</feature>
<evidence type="ECO:0000313" key="2">
    <source>
        <dbReference type="EMBL" id="CAG8769950.1"/>
    </source>
</evidence>
<keyword evidence="3" id="KW-1185">Reference proteome</keyword>
<feature type="non-terminal residue" evidence="2">
    <location>
        <position position="198"/>
    </location>
</feature>
<proteinExistence type="predicted"/>
<organism evidence="2 3">
    <name type="scientific">Acaulospora morrowiae</name>
    <dbReference type="NCBI Taxonomy" id="94023"/>
    <lineage>
        <taxon>Eukaryota</taxon>
        <taxon>Fungi</taxon>
        <taxon>Fungi incertae sedis</taxon>
        <taxon>Mucoromycota</taxon>
        <taxon>Glomeromycotina</taxon>
        <taxon>Glomeromycetes</taxon>
        <taxon>Diversisporales</taxon>
        <taxon>Acaulosporaceae</taxon>
        <taxon>Acaulospora</taxon>
    </lineage>
</organism>
<comment type="caution">
    <text evidence="2">The sequence shown here is derived from an EMBL/GenBank/DDBJ whole genome shotgun (WGS) entry which is preliminary data.</text>
</comment>
<feature type="compositionally biased region" description="Polar residues" evidence="1">
    <location>
        <begin position="107"/>
        <end position="123"/>
    </location>
</feature>
<feature type="compositionally biased region" description="Polar residues" evidence="1">
    <location>
        <begin position="1"/>
        <end position="20"/>
    </location>
</feature>